<dbReference type="Proteomes" id="UP000198287">
    <property type="component" value="Unassembled WGS sequence"/>
</dbReference>
<evidence type="ECO:0000313" key="2">
    <source>
        <dbReference type="EMBL" id="OXA61910.1"/>
    </source>
</evidence>
<dbReference type="AlphaFoldDB" id="A0A226EXI9"/>
<evidence type="ECO:0000313" key="3">
    <source>
        <dbReference type="Proteomes" id="UP000198287"/>
    </source>
</evidence>
<gene>
    <name evidence="2" type="ORF">Fcan01_03869</name>
</gene>
<protein>
    <submittedName>
        <fullName evidence="2">Uncharacterized protein</fullName>
    </submittedName>
</protein>
<feature type="signal peptide" evidence="1">
    <location>
        <begin position="1"/>
        <end position="22"/>
    </location>
</feature>
<sequence length="246" mass="27027">MVVVSNFVFAFLSFLLFRGTNGLKQYVGFYMVSNCENNAERTITNASFTNIRPISQPITVNYRSINIFGMWQIGRCFGTTATTPCTTGSQAIEWIHHVANEDICIPVEGTPLPTGFDIRRLGDPKMSEPQLALFDKPNFTPDSIVVTVTSQGLTSISLTAKSLFFTGNHAWTLYDGVGHTGRGRCLRPDQNVARRGYGFTTQPIIDESIRSVRFGCNGANASSSSSSLLVLIFASVYYFGKNCLVS</sequence>
<evidence type="ECO:0000256" key="1">
    <source>
        <dbReference type="SAM" id="SignalP"/>
    </source>
</evidence>
<name>A0A226EXI9_FOLCA</name>
<reference evidence="2 3" key="1">
    <citation type="submission" date="2015-12" db="EMBL/GenBank/DDBJ databases">
        <title>The genome of Folsomia candida.</title>
        <authorList>
            <person name="Faddeeva A."/>
            <person name="Derks M.F."/>
            <person name="Anvar Y."/>
            <person name="Smit S."/>
            <person name="Van Straalen N."/>
            <person name="Roelofs D."/>
        </authorList>
    </citation>
    <scope>NUCLEOTIDE SEQUENCE [LARGE SCALE GENOMIC DNA]</scope>
    <source>
        <strain evidence="2 3">VU population</strain>
        <tissue evidence="2">Whole body</tissue>
    </source>
</reference>
<proteinExistence type="predicted"/>
<organism evidence="2 3">
    <name type="scientific">Folsomia candida</name>
    <name type="common">Springtail</name>
    <dbReference type="NCBI Taxonomy" id="158441"/>
    <lineage>
        <taxon>Eukaryota</taxon>
        <taxon>Metazoa</taxon>
        <taxon>Ecdysozoa</taxon>
        <taxon>Arthropoda</taxon>
        <taxon>Hexapoda</taxon>
        <taxon>Collembola</taxon>
        <taxon>Entomobryomorpha</taxon>
        <taxon>Isotomoidea</taxon>
        <taxon>Isotomidae</taxon>
        <taxon>Proisotominae</taxon>
        <taxon>Folsomia</taxon>
    </lineage>
</organism>
<comment type="caution">
    <text evidence="2">The sequence shown here is derived from an EMBL/GenBank/DDBJ whole genome shotgun (WGS) entry which is preliminary data.</text>
</comment>
<feature type="chain" id="PRO_5012330297" evidence="1">
    <location>
        <begin position="23"/>
        <end position="246"/>
    </location>
</feature>
<keyword evidence="1" id="KW-0732">Signal</keyword>
<dbReference type="EMBL" id="LNIX01000001">
    <property type="protein sequence ID" value="OXA61910.1"/>
    <property type="molecule type" value="Genomic_DNA"/>
</dbReference>
<accession>A0A226EXI9</accession>
<keyword evidence="3" id="KW-1185">Reference proteome</keyword>